<dbReference type="InterPro" id="IPR028998">
    <property type="entry name" value="RimP_C"/>
</dbReference>
<keyword evidence="3" id="KW-1185">Reference proteome</keyword>
<organism evidence="2 3">
    <name type="scientific">Weissella soli</name>
    <dbReference type="NCBI Taxonomy" id="155866"/>
    <lineage>
        <taxon>Bacteria</taxon>
        <taxon>Bacillati</taxon>
        <taxon>Bacillota</taxon>
        <taxon>Bacilli</taxon>
        <taxon>Lactobacillales</taxon>
        <taxon>Lactobacillaceae</taxon>
        <taxon>Weissella</taxon>
    </lineage>
</organism>
<dbReference type="GO" id="GO:0005829">
    <property type="term" value="C:cytosol"/>
    <property type="evidence" value="ECO:0007669"/>
    <property type="project" value="TreeGrafter"/>
</dbReference>
<accession>A0A288Q6A0</accession>
<dbReference type="Gene3D" id="3.30.300.70">
    <property type="entry name" value="RimP-like superfamily, N-terminal"/>
    <property type="match status" value="1"/>
</dbReference>
<dbReference type="GeneID" id="94545703"/>
<keyword evidence="1" id="KW-0690">Ribosome biogenesis</keyword>
<dbReference type="Gene3D" id="2.30.30.180">
    <property type="entry name" value="Ribosome maturation factor RimP, C-terminal domain"/>
    <property type="match status" value="2"/>
</dbReference>
<name>A0A288Q6A0_9LACO</name>
<comment type="caution">
    <text evidence="2">The sequence shown here is derived from an EMBL/GenBank/DDBJ whole genome shotgun (WGS) entry which is preliminary data.</text>
</comment>
<reference evidence="2 3" key="1">
    <citation type="submission" date="2018-07" db="EMBL/GenBank/DDBJ databases">
        <title>Genomic Encyclopedia of Type Strains, Phase III (KMG-III): the genomes of soil and plant-associated and newly described type strains.</title>
        <authorList>
            <person name="Whitman W."/>
        </authorList>
    </citation>
    <scope>NUCLEOTIDE SEQUENCE [LARGE SCALE GENOMIC DNA]</scope>
    <source>
        <strain evidence="2 3">CECT 7031</strain>
    </source>
</reference>
<dbReference type="PANTHER" id="PTHR33867:SF1">
    <property type="entry name" value="RIBOSOME MATURATION FACTOR RIMP"/>
    <property type="match status" value="1"/>
</dbReference>
<comment type="similarity">
    <text evidence="1">Belongs to the RimP family.</text>
</comment>
<evidence type="ECO:0000313" key="3">
    <source>
        <dbReference type="Proteomes" id="UP000254912"/>
    </source>
</evidence>
<comment type="subcellular location">
    <subcellularLocation>
        <location evidence="1">Cytoplasm</location>
    </subcellularLocation>
</comment>
<dbReference type="SUPFAM" id="SSF74942">
    <property type="entry name" value="YhbC-like, C-terminal domain"/>
    <property type="match status" value="2"/>
</dbReference>
<dbReference type="PANTHER" id="PTHR33867">
    <property type="entry name" value="RIBOSOME MATURATION FACTOR RIMP"/>
    <property type="match status" value="1"/>
</dbReference>
<dbReference type="AlphaFoldDB" id="A0A288Q6A0"/>
<dbReference type="EMBL" id="QRAS01000001">
    <property type="protein sequence ID" value="RDL11709.1"/>
    <property type="molecule type" value="Genomic_DNA"/>
</dbReference>
<keyword evidence="1" id="KW-0963">Cytoplasm</keyword>
<evidence type="ECO:0000313" key="2">
    <source>
        <dbReference type="EMBL" id="RDL11709.1"/>
    </source>
</evidence>
<dbReference type="InterPro" id="IPR035956">
    <property type="entry name" value="RimP_N_sf"/>
</dbReference>
<dbReference type="GO" id="GO:0006412">
    <property type="term" value="P:translation"/>
    <property type="evidence" value="ECO:0007669"/>
    <property type="project" value="TreeGrafter"/>
</dbReference>
<sequence length="228" mass="25587">MANVVETVKSVLEPALFDKGYDLWDVEYSKLGSDMILRILVDRLEGAISMDDLVSLTEIIGDLVDGIEPDPFPEAYMMDIASPGAERELKRDRDFDWAVGKFIHVDLSTPFQDQTSFDGELVAVTDEALTVAITVKAKRQLIEVPRELVTLAHLIIGMERILTTDADYQWALNKLVRVTTYQKIDGKKEFEGELAELSEDQLVIVDQEDQAFAVPRSAIAQARHANNF</sequence>
<dbReference type="HAMAP" id="MF_01077">
    <property type="entry name" value="RimP"/>
    <property type="match status" value="1"/>
</dbReference>
<dbReference type="Pfam" id="PF02576">
    <property type="entry name" value="RimP_N"/>
    <property type="match status" value="1"/>
</dbReference>
<dbReference type="RefSeq" id="WP_070229781.1">
    <property type="nucleotide sequence ID" value="NZ_BJYO01000002.1"/>
</dbReference>
<dbReference type="CDD" id="cd01734">
    <property type="entry name" value="YlxS_C"/>
    <property type="match status" value="2"/>
</dbReference>
<protein>
    <recommendedName>
        <fullName evidence="1">Ribosome maturation factor RimP</fullName>
    </recommendedName>
</protein>
<comment type="function">
    <text evidence="1">Required for maturation of 30S ribosomal subunits.</text>
</comment>
<dbReference type="InterPro" id="IPR003728">
    <property type="entry name" value="Ribosome_maturation_RimP"/>
</dbReference>
<dbReference type="InterPro" id="IPR028989">
    <property type="entry name" value="RimP_N"/>
</dbReference>
<evidence type="ECO:0000256" key="1">
    <source>
        <dbReference type="HAMAP-Rule" id="MF_01077"/>
    </source>
</evidence>
<dbReference type="InterPro" id="IPR036847">
    <property type="entry name" value="RimP_C_sf"/>
</dbReference>
<dbReference type="Proteomes" id="UP000254912">
    <property type="component" value="Unassembled WGS sequence"/>
</dbReference>
<dbReference type="KEGG" id="wso:WSWS_00498"/>
<dbReference type="OrthoDB" id="9805006at2"/>
<dbReference type="SUPFAM" id="SSF75420">
    <property type="entry name" value="YhbC-like, N-terminal domain"/>
    <property type="match status" value="1"/>
</dbReference>
<dbReference type="Pfam" id="PF17384">
    <property type="entry name" value="DUF150_C"/>
    <property type="match status" value="2"/>
</dbReference>
<gene>
    <name evidence="1" type="primary">rimP</name>
    <name evidence="2" type="ORF">DFP99_0127</name>
</gene>
<proteinExistence type="inferred from homology"/>
<dbReference type="GO" id="GO:0000028">
    <property type="term" value="P:ribosomal small subunit assembly"/>
    <property type="evidence" value="ECO:0007669"/>
    <property type="project" value="TreeGrafter"/>
</dbReference>